<feature type="transmembrane region" description="Helical" evidence="1">
    <location>
        <begin position="9"/>
        <end position="27"/>
    </location>
</feature>
<dbReference type="EMBL" id="VXRG01000096">
    <property type="protein sequence ID" value="MXY94041.1"/>
    <property type="molecule type" value="Genomic_DNA"/>
</dbReference>
<reference evidence="2" key="1">
    <citation type="submission" date="2019-09" db="EMBL/GenBank/DDBJ databases">
        <title>Characterisation of the sponge microbiome using genome-centric metagenomics.</title>
        <authorList>
            <person name="Engelberts J.P."/>
            <person name="Robbins S.J."/>
            <person name="De Goeij J.M."/>
            <person name="Aranda M."/>
            <person name="Bell S.C."/>
            <person name="Webster N.S."/>
        </authorList>
    </citation>
    <scope>NUCLEOTIDE SEQUENCE</scope>
    <source>
        <strain evidence="2">SB0664_bin_27</strain>
    </source>
</reference>
<evidence type="ECO:0000313" key="2">
    <source>
        <dbReference type="EMBL" id="MXY94041.1"/>
    </source>
</evidence>
<dbReference type="Pfam" id="PF09933">
    <property type="entry name" value="DUF2165"/>
    <property type="match status" value="1"/>
</dbReference>
<dbReference type="InterPro" id="IPR018681">
    <property type="entry name" value="DUF2165_transmembrane"/>
</dbReference>
<organism evidence="2">
    <name type="scientific">Caldilineaceae bacterium SB0664_bin_27</name>
    <dbReference type="NCBI Taxonomy" id="2605260"/>
    <lineage>
        <taxon>Bacteria</taxon>
        <taxon>Bacillati</taxon>
        <taxon>Chloroflexota</taxon>
        <taxon>Caldilineae</taxon>
        <taxon>Caldilineales</taxon>
        <taxon>Caldilineaceae</taxon>
    </lineage>
</organism>
<keyword evidence="1" id="KW-0812">Transmembrane</keyword>
<gene>
    <name evidence="2" type="ORF">F4Y42_11420</name>
</gene>
<sequence>MFTRYSKIVIVWAIALHASLVVVNNLTDYDSNYWFVVHVLKMDTTFPDNLGTWRAIDASSVHHLLYWVIILVELAIAVLCWWGGARLFRAKGDALSFSQAKGIAIAGLTLGTVLWFTGFITIGGEWFLMWQSDVWNGSQSAFRLIVVFGIALLFLTRSDDALDA</sequence>
<feature type="transmembrane region" description="Helical" evidence="1">
    <location>
        <begin position="64"/>
        <end position="82"/>
    </location>
</feature>
<accession>A0A6B0YUL0</accession>
<comment type="caution">
    <text evidence="2">The sequence shown here is derived from an EMBL/GenBank/DDBJ whole genome shotgun (WGS) entry which is preliminary data.</text>
</comment>
<keyword evidence="1" id="KW-1133">Transmembrane helix</keyword>
<dbReference type="AlphaFoldDB" id="A0A6B0YUL0"/>
<feature type="transmembrane region" description="Helical" evidence="1">
    <location>
        <begin position="140"/>
        <end position="156"/>
    </location>
</feature>
<feature type="transmembrane region" description="Helical" evidence="1">
    <location>
        <begin position="103"/>
        <end position="128"/>
    </location>
</feature>
<evidence type="ECO:0000256" key="1">
    <source>
        <dbReference type="SAM" id="Phobius"/>
    </source>
</evidence>
<keyword evidence="1" id="KW-0472">Membrane</keyword>
<proteinExistence type="predicted"/>
<protein>
    <submittedName>
        <fullName evidence="2">DUF2165 domain-containing protein</fullName>
    </submittedName>
</protein>
<name>A0A6B0YUL0_9CHLR</name>